<dbReference type="InterPro" id="IPR001611">
    <property type="entry name" value="Leu-rich_rpt"/>
</dbReference>
<feature type="region of interest" description="Disordered" evidence="1">
    <location>
        <begin position="280"/>
        <end position="347"/>
    </location>
</feature>
<feature type="compositionally biased region" description="Basic and acidic residues" evidence="1">
    <location>
        <begin position="318"/>
        <end position="328"/>
    </location>
</feature>
<name>A0A7R8VPQ4_TIMDO</name>
<accession>A0A7R8VPQ4</accession>
<gene>
    <name evidence="2" type="ORF">TDIB3V08_LOCUS6564</name>
</gene>
<dbReference type="Gene3D" id="3.80.10.10">
    <property type="entry name" value="Ribonuclease Inhibitor"/>
    <property type="match status" value="1"/>
</dbReference>
<dbReference type="AlphaFoldDB" id="A0A7R8VPQ4"/>
<proteinExistence type="predicted"/>
<reference evidence="2" key="1">
    <citation type="submission" date="2020-11" db="EMBL/GenBank/DDBJ databases">
        <authorList>
            <person name="Tran Van P."/>
        </authorList>
    </citation>
    <scope>NUCLEOTIDE SEQUENCE</scope>
</reference>
<dbReference type="InterPro" id="IPR032675">
    <property type="entry name" value="LRR_dom_sf"/>
</dbReference>
<dbReference type="EMBL" id="OA567435">
    <property type="protein sequence ID" value="CAD7200343.1"/>
    <property type="molecule type" value="Genomic_DNA"/>
</dbReference>
<sequence>MNIQKSRVQPQRFRVFYEAMGLKWAQLSQVRINEELLNEKVTAPVYKINEQRVHFAGDMTPSICESWHCIHQQTAAIQVSELNVTELNLNQNQISSISDMISRCPRLKTLRLEENCLQLSAIHSSILADSKVSILALDGNLFDKKNLADIEGFDKYMDRIKSRLIINMSRLGYIGVSHWGDREVSPPPMRSRSLEVAPDLLQRCLCRGEEQGYFGPLPALPVTERRGTLLLRTCYNLRALLVRVKRRVMPLIHSATRKISRRATPRDMSEKRMPKLRLVRSNNNHTLPLQGKATPREAPRCPSQRGGSDAYSGPVVGKGRDPNVRQEEATLPELQCCSSPSPFSSDR</sequence>
<evidence type="ECO:0000256" key="1">
    <source>
        <dbReference type="SAM" id="MobiDB-lite"/>
    </source>
</evidence>
<dbReference type="SUPFAM" id="SSF52047">
    <property type="entry name" value="RNI-like"/>
    <property type="match status" value="1"/>
</dbReference>
<dbReference type="PROSITE" id="PS51450">
    <property type="entry name" value="LRR"/>
    <property type="match status" value="1"/>
</dbReference>
<organism evidence="2">
    <name type="scientific">Timema douglasi</name>
    <name type="common">Walking stick</name>
    <dbReference type="NCBI Taxonomy" id="61478"/>
    <lineage>
        <taxon>Eukaryota</taxon>
        <taxon>Metazoa</taxon>
        <taxon>Ecdysozoa</taxon>
        <taxon>Arthropoda</taxon>
        <taxon>Hexapoda</taxon>
        <taxon>Insecta</taxon>
        <taxon>Pterygota</taxon>
        <taxon>Neoptera</taxon>
        <taxon>Polyneoptera</taxon>
        <taxon>Phasmatodea</taxon>
        <taxon>Timematodea</taxon>
        <taxon>Timematoidea</taxon>
        <taxon>Timematidae</taxon>
        <taxon>Timema</taxon>
    </lineage>
</organism>
<protein>
    <submittedName>
        <fullName evidence="2">Uncharacterized protein</fullName>
    </submittedName>
</protein>
<evidence type="ECO:0000313" key="2">
    <source>
        <dbReference type="EMBL" id="CAD7200343.1"/>
    </source>
</evidence>
<feature type="compositionally biased region" description="Polar residues" evidence="1">
    <location>
        <begin position="336"/>
        <end position="347"/>
    </location>
</feature>